<gene>
    <name evidence="1" type="ORF">KC19_8G051100</name>
</gene>
<dbReference type="Proteomes" id="UP000822688">
    <property type="component" value="Chromosome 8"/>
</dbReference>
<accession>A0A8T0GZZ5</accession>
<comment type="caution">
    <text evidence="1">The sequence shown here is derived from an EMBL/GenBank/DDBJ whole genome shotgun (WGS) entry which is preliminary data.</text>
</comment>
<proteinExistence type="predicted"/>
<evidence type="ECO:0000313" key="1">
    <source>
        <dbReference type="EMBL" id="KAG0563684.1"/>
    </source>
</evidence>
<organism evidence="1 2">
    <name type="scientific">Ceratodon purpureus</name>
    <name type="common">Fire moss</name>
    <name type="synonym">Dicranum purpureum</name>
    <dbReference type="NCBI Taxonomy" id="3225"/>
    <lineage>
        <taxon>Eukaryota</taxon>
        <taxon>Viridiplantae</taxon>
        <taxon>Streptophyta</taxon>
        <taxon>Embryophyta</taxon>
        <taxon>Bryophyta</taxon>
        <taxon>Bryophytina</taxon>
        <taxon>Bryopsida</taxon>
        <taxon>Dicranidae</taxon>
        <taxon>Pseudoditrichales</taxon>
        <taxon>Ditrichaceae</taxon>
        <taxon>Ceratodon</taxon>
    </lineage>
</organism>
<sequence>MAVDSMCAESVKAEEALANANAIASANFNDALMLQASMVPAPQAPVLTTLDVNTPIDGGSNRKRAVQHVSTRATRKAVVKWMIEDEAINGKKLLISRAVKAFPEHFFGADKSNLQKASCWWKRREEILEDDDDEHDPEVTCRVRVSSRGSLKARAGRGRKRAARIIRAPVLGVLDAKRARRGRVTNHGSKNGKRALQHVSTMATRKAVVSWMIEDEAVHGEKCLISRTVKAFPEHFCGNDKANLAKVSRWWKARDEILQDDEEDDDPEMEHSLVLVSNRPQVRLKARAGRGRKRAAWVNWLHTQLLEETDRLRKTGVKVSPKLLQEIACHILRMSNSDFTEKTLDPKDGVPIVQKITPQWIQGFMNRTKATKTPKDKMVIDS</sequence>
<protein>
    <submittedName>
        <fullName evidence="1">Uncharacterized protein</fullName>
    </submittedName>
</protein>
<keyword evidence="2" id="KW-1185">Reference proteome</keyword>
<dbReference type="EMBL" id="CM026429">
    <property type="protein sequence ID" value="KAG0563684.1"/>
    <property type="molecule type" value="Genomic_DNA"/>
</dbReference>
<evidence type="ECO:0000313" key="2">
    <source>
        <dbReference type="Proteomes" id="UP000822688"/>
    </source>
</evidence>
<reference evidence="1" key="1">
    <citation type="submission" date="2020-06" db="EMBL/GenBank/DDBJ databases">
        <title>WGS assembly of Ceratodon purpureus strain R40.</title>
        <authorList>
            <person name="Carey S.B."/>
            <person name="Jenkins J."/>
            <person name="Shu S."/>
            <person name="Lovell J.T."/>
            <person name="Sreedasyam A."/>
            <person name="Maumus F."/>
            <person name="Tiley G.P."/>
            <person name="Fernandez-Pozo N."/>
            <person name="Barry K."/>
            <person name="Chen C."/>
            <person name="Wang M."/>
            <person name="Lipzen A."/>
            <person name="Daum C."/>
            <person name="Saski C.A."/>
            <person name="Payton A.C."/>
            <person name="Mcbreen J.C."/>
            <person name="Conrad R.E."/>
            <person name="Kollar L.M."/>
            <person name="Olsson S."/>
            <person name="Huttunen S."/>
            <person name="Landis J.B."/>
            <person name="Wickett N.J."/>
            <person name="Johnson M.G."/>
            <person name="Rensing S.A."/>
            <person name="Grimwood J."/>
            <person name="Schmutz J."/>
            <person name="Mcdaniel S.F."/>
        </authorList>
    </citation>
    <scope>NUCLEOTIDE SEQUENCE</scope>
    <source>
        <strain evidence="1">R40</strain>
    </source>
</reference>
<name>A0A8T0GZZ5_CERPU</name>
<dbReference type="AlphaFoldDB" id="A0A8T0GZZ5"/>